<dbReference type="RefSeq" id="WP_084885324.1">
    <property type="nucleotide sequence ID" value="NZ_DALZCT010000008.1"/>
</dbReference>
<dbReference type="CDD" id="cd06193">
    <property type="entry name" value="siderophore_interacting"/>
    <property type="match status" value="1"/>
</dbReference>
<evidence type="ECO:0000256" key="1">
    <source>
        <dbReference type="ARBA" id="ARBA00035644"/>
    </source>
</evidence>
<dbReference type="PANTHER" id="PTHR30157">
    <property type="entry name" value="FERRIC REDUCTASE, NADPH-DEPENDENT"/>
    <property type="match status" value="1"/>
</dbReference>
<dbReference type="Gene3D" id="3.40.50.80">
    <property type="entry name" value="Nucleotide-binding domain of ferredoxin-NADP reductase (FNR) module"/>
    <property type="match status" value="1"/>
</dbReference>
<dbReference type="InterPro" id="IPR039261">
    <property type="entry name" value="FNR_nucleotide-bd"/>
</dbReference>
<evidence type="ECO:0000259" key="2">
    <source>
        <dbReference type="PROSITE" id="PS51384"/>
    </source>
</evidence>
<dbReference type="InterPro" id="IPR017938">
    <property type="entry name" value="Riboflavin_synthase-like_b-brl"/>
</dbReference>
<dbReference type="InterPro" id="IPR039374">
    <property type="entry name" value="SIP_fam"/>
</dbReference>
<dbReference type="InterPro" id="IPR013113">
    <property type="entry name" value="SIP_FAD-bd"/>
</dbReference>
<evidence type="ECO:0000313" key="3">
    <source>
        <dbReference type="EMBL" id="ORM97334.1"/>
    </source>
</evidence>
<accession>A0ABX3UPF1</accession>
<keyword evidence="4" id="KW-1185">Reference proteome</keyword>
<gene>
    <name evidence="3" type="ORF">HA46_15450</name>
</gene>
<name>A0ABX3UPF1_9GAMM</name>
<dbReference type="InterPro" id="IPR017927">
    <property type="entry name" value="FAD-bd_FR_type"/>
</dbReference>
<dbReference type="InterPro" id="IPR007037">
    <property type="entry name" value="SIP_rossman_dom"/>
</dbReference>
<dbReference type="EMBL" id="MLJJ01000031">
    <property type="protein sequence ID" value="ORM97334.1"/>
    <property type="molecule type" value="Genomic_DNA"/>
</dbReference>
<comment type="caution">
    <text evidence="3">The sequence shown here is derived from an EMBL/GenBank/DDBJ whole genome shotgun (WGS) entry which is preliminary data.</text>
</comment>
<dbReference type="SUPFAM" id="SSF63380">
    <property type="entry name" value="Riboflavin synthase domain-like"/>
    <property type="match status" value="1"/>
</dbReference>
<dbReference type="PROSITE" id="PS51384">
    <property type="entry name" value="FAD_FR"/>
    <property type="match status" value="1"/>
</dbReference>
<reference evidence="3 4" key="1">
    <citation type="journal article" date="2017" name="Antonie Van Leeuwenhoek">
        <title>Phylogenomic resolution of the bacterial genus Pantoea and its relationship with Erwinia and Tatumella.</title>
        <authorList>
            <person name="Palmer M."/>
            <person name="Steenkamp E.T."/>
            <person name="Coetzee M.P."/>
            <person name="Chan W.Y."/>
            <person name="van Zyl E."/>
            <person name="De Maayer P."/>
            <person name="Coutinho T.A."/>
            <person name="Blom J."/>
            <person name="Smits T.H."/>
            <person name="Duffy B."/>
            <person name="Venter S.N."/>
        </authorList>
    </citation>
    <scope>NUCLEOTIDE SEQUENCE [LARGE SCALE GENOMIC DNA]</scope>
    <source>
        <strain evidence="3 4">LMG 5345</strain>
    </source>
</reference>
<comment type="similarity">
    <text evidence="1">Belongs to the SIP oxidoreductase family.</text>
</comment>
<dbReference type="PANTHER" id="PTHR30157:SF0">
    <property type="entry name" value="NADPH-DEPENDENT FERRIC-CHELATE REDUCTASE"/>
    <property type="match status" value="1"/>
</dbReference>
<sequence length="263" mass="28808">MHSDNRASRSRAPQRVRNELRFRRISVASKTLIAGEFWRVVFHGSDLAGFASPGFDDHIKLFFPQGSGAELPLPQMTDEGVVWPDGARPPARDYTPLAFDGESSLTIDFYIHEGGVASGWAQQAQEGDRLIIGGPRGSLVVPTDYAFQLYVCDETSLPAFGRRVAAAEAKDLHLFACVDEATGRDYLPDLAGVNVRWLGSGAAQSGKLEALIAELDSIQLPQEDYFIWLTGEGAFAKALGDYFVEQRGLDAAFVRAVAYWHAK</sequence>
<dbReference type="Gene3D" id="2.40.30.10">
    <property type="entry name" value="Translation factors"/>
    <property type="match status" value="1"/>
</dbReference>
<proteinExistence type="inferred from homology"/>
<evidence type="ECO:0000313" key="4">
    <source>
        <dbReference type="Proteomes" id="UP000193785"/>
    </source>
</evidence>
<feature type="domain" description="FAD-binding FR-type" evidence="2">
    <location>
        <begin position="20"/>
        <end position="142"/>
    </location>
</feature>
<dbReference type="Pfam" id="PF08021">
    <property type="entry name" value="FAD_binding_9"/>
    <property type="match status" value="1"/>
</dbReference>
<dbReference type="Proteomes" id="UP000193785">
    <property type="component" value="Unassembled WGS sequence"/>
</dbReference>
<dbReference type="Pfam" id="PF04954">
    <property type="entry name" value="SIP"/>
    <property type="match status" value="1"/>
</dbReference>
<protein>
    <submittedName>
        <fullName evidence="3">NADPH-dependent ferric siderophore reductase</fullName>
    </submittedName>
</protein>
<organism evidence="3 4">
    <name type="scientific">Pantoea septica</name>
    <dbReference type="NCBI Taxonomy" id="472695"/>
    <lineage>
        <taxon>Bacteria</taxon>
        <taxon>Pseudomonadati</taxon>
        <taxon>Pseudomonadota</taxon>
        <taxon>Gammaproteobacteria</taxon>
        <taxon>Enterobacterales</taxon>
        <taxon>Erwiniaceae</taxon>
        <taxon>Pantoea</taxon>
    </lineage>
</organism>